<accession>A0A6A6EP32</accession>
<evidence type="ECO:0000313" key="1">
    <source>
        <dbReference type="EMBL" id="KAF2192458.1"/>
    </source>
</evidence>
<keyword evidence="2" id="KW-1185">Reference proteome</keyword>
<dbReference type="AlphaFoldDB" id="A0A6A6EP32"/>
<dbReference type="EMBL" id="ML994615">
    <property type="protein sequence ID" value="KAF2192458.1"/>
    <property type="molecule type" value="Genomic_DNA"/>
</dbReference>
<dbReference type="Proteomes" id="UP000800200">
    <property type="component" value="Unassembled WGS sequence"/>
</dbReference>
<evidence type="ECO:0008006" key="3">
    <source>
        <dbReference type="Google" id="ProtNLM"/>
    </source>
</evidence>
<name>A0A6A6EP32_9PEZI</name>
<dbReference type="OrthoDB" id="4161196at2759"/>
<sequence>MDIPFSNVDWIDKLHFDKECELALIADVRAFLDCTVQPDGNQYAVLDFGGMKRGWIQYDVEESKDEESKNIRKIECVIAGKKSNEDVKEYSILVVRPTKVDGEYRRVGVGLIQSDYVVRQRLDVRVV</sequence>
<gene>
    <name evidence="1" type="ORF">K469DRAFT_717007</name>
</gene>
<protein>
    <recommendedName>
        <fullName evidence="3">Heterokaryon incompatibility domain-containing protein</fullName>
    </recommendedName>
</protein>
<organism evidence="1 2">
    <name type="scientific">Zopfia rhizophila CBS 207.26</name>
    <dbReference type="NCBI Taxonomy" id="1314779"/>
    <lineage>
        <taxon>Eukaryota</taxon>
        <taxon>Fungi</taxon>
        <taxon>Dikarya</taxon>
        <taxon>Ascomycota</taxon>
        <taxon>Pezizomycotina</taxon>
        <taxon>Dothideomycetes</taxon>
        <taxon>Dothideomycetes incertae sedis</taxon>
        <taxon>Zopfiaceae</taxon>
        <taxon>Zopfia</taxon>
    </lineage>
</organism>
<proteinExistence type="predicted"/>
<reference evidence="1" key="1">
    <citation type="journal article" date="2020" name="Stud. Mycol.">
        <title>101 Dothideomycetes genomes: a test case for predicting lifestyles and emergence of pathogens.</title>
        <authorList>
            <person name="Haridas S."/>
            <person name="Albert R."/>
            <person name="Binder M."/>
            <person name="Bloem J."/>
            <person name="Labutti K."/>
            <person name="Salamov A."/>
            <person name="Andreopoulos B."/>
            <person name="Baker S."/>
            <person name="Barry K."/>
            <person name="Bills G."/>
            <person name="Bluhm B."/>
            <person name="Cannon C."/>
            <person name="Castanera R."/>
            <person name="Culley D."/>
            <person name="Daum C."/>
            <person name="Ezra D."/>
            <person name="Gonzalez J."/>
            <person name="Henrissat B."/>
            <person name="Kuo A."/>
            <person name="Liang C."/>
            <person name="Lipzen A."/>
            <person name="Lutzoni F."/>
            <person name="Magnuson J."/>
            <person name="Mondo S."/>
            <person name="Nolan M."/>
            <person name="Ohm R."/>
            <person name="Pangilinan J."/>
            <person name="Park H.-J."/>
            <person name="Ramirez L."/>
            <person name="Alfaro M."/>
            <person name="Sun H."/>
            <person name="Tritt A."/>
            <person name="Yoshinaga Y."/>
            <person name="Zwiers L.-H."/>
            <person name="Turgeon B."/>
            <person name="Goodwin S."/>
            <person name="Spatafora J."/>
            <person name="Crous P."/>
            <person name="Grigoriev I."/>
        </authorList>
    </citation>
    <scope>NUCLEOTIDE SEQUENCE</scope>
    <source>
        <strain evidence="1">CBS 207.26</strain>
    </source>
</reference>
<evidence type="ECO:0000313" key="2">
    <source>
        <dbReference type="Proteomes" id="UP000800200"/>
    </source>
</evidence>